<evidence type="ECO:0000256" key="2">
    <source>
        <dbReference type="ARBA" id="ARBA00022490"/>
    </source>
</evidence>
<protein>
    <submittedName>
        <fullName evidence="6">Abnormal spindle-like microcephaly-associated protein like</fullName>
    </submittedName>
</protein>
<evidence type="ECO:0000313" key="6">
    <source>
        <dbReference type="EMBL" id="KAK9402847.1"/>
    </source>
</evidence>
<evidence type="ECO:0000256" key="1">
    <source>
        <dbReference type="ARBA" id="ARBA00004496"/>
    </source>
</evidence>
<name>A0AAW1BLL7_CROAD</name>
<dbReference type="InterPro" id="IPR000048">
    <property type="entry name" value="IQ_motif_EF-hand-BS"/>
</dbReference>
<dbReference type="SMART" id="SM00015">
    <property type="entry name" value="IQ"/>
    <property type="match status" value="6"/>
</dbReference>
<dbReference type="InterPro" id="IPR051185">
    <property type="entry name" value="ASPM"/>
</dbReference>
<dbReference type="Pfam" id="PF00612">
    <property type="entry name" value="IQ"/>
    <property type="match status" value="6"/>
</dbReference>
<keyword evidence="4" id="KW-0112">Calmodulin-binding</keyword>
<organism evidence="6 7">
    <name type="scientific">Crotalus adamanteus</name>
    <name type="common">Eastern diamondback rattlesnake</name>
    <dbReference type="NCBI Taxonomy" id="8729"/>
    <lineage>
        <taxon>Eukaryota</taxon>
        <taxon>Metazoa</taxon>
        <taxon>Chordata</taxon>
        <taxon>Craniata</taxon>
        <taxon>Vertebrata</taxon>
        <taxon>Euteleostomi</taxon>
        <taxon>Lepidosauria</taxon>
        <taxon>Squamata</taxon>
        <taxon>Bifurcata</taxon>
        <taxon>Unidentata</taxon>
        <taxon>Episquamata</taxon>
        <taxon>Toxicofera</taxon>
        <taxon>Serpentes</taxon>
        <taxon>Colubroidea</taxon>
        <taxon>Viperidae</taxon>
        <taxon>Crotalinae</taxon>
        <taxon>Crotalus</taxon>
    </lineage>
</organism>
<dbReference type="EMBL" id="JAOTOJ010000003">
    <property type="protein sequence ID" value="KAK9402847.1"/>
    <property type="molecule type" value="Genomic_DNA"/>
</dbReference>
<dbReference type="AlphaFoldDB" id="A0AAW1BLL7"/>
<feature type="compositionally biased region" description="Polar residues" evidence="5">
    <location>
        <begin position="1"/>
        <end position="15"/>
    </location>
</feature>
<keyword evidence="7" id="KW-1185">Reference proteome</keyword>
<dbReference type="PROSITE" id="PS50096">
    <property type="entry name" value="IQ"/>
    <property type="match status" value="6"/>
</dbReference>
<keyword evidence="3" id="KW-0677">Repeat</keyword>
<dbReference type="GO" id="GO:0000278">
    <property type="term" value="P:mitotic cell cycle"/>
    <property type="evidence" value="ECO:0007669"/>
    <property type="project" value="TreeGrafter"/>
</dbReference>
<comment type="caution">
    <text evidence="6">The sequence shown here is derived from an EMBL/GenBank/DDBJ whole genome shotgun (WGS) entry which is preliminary data.</text>
</comment>
<proteinExistence type="predicted"/>
<dbReference type="GO" id="GO:0005516">
    <property type="term" value="F:calmodulin binding"/>
    <property type="evidence" value="ECO:0007669"/>
    <property type="project" value="UniProtKB-KW"/>
</dbReference>
<feature type="region of interest" description="Disordered" evidence="5">
    <location>
        <begin position="1"/>
        <end position="25"/>
    </location>
</feature>
<evidence type="ECO:0000256" key="3">
    <source>
        <dbReference type="ARBA" id="ARBA00022737"/>
    </source>
</evidence>
<dbReference type="GO" id="GO:0007051">
    <property type="term" value="P:spindle organization"/>
    <property type="evidence" value="ECO:0007669"/>
    <property type="project" value="TreeGrafter"/>
</dbReference>
<dbReference type="Gene3D" id="1.20.5.190">
    <property type="match status" value="3"/>
</dbReference>
<dbReference type="GO" id="GO:0000922">
    <property type="term" value="C:spindle pole"/>
    <property type="evidence" value="ECO:0007669"/>
    <property type="project" value="TreeGrafter"/>
</dbReference>
<sequence length="559" mass="64556">MAVTSSLEVTAGQNSRPKKELAGRLYRQKQKQGAYKWCPLETDTVSQTNTSQRRPTFQRSATEKNAQMETYEDHPWCSYSYPSGEEEMTGEDMHHHDRQLAKIRARSNSRSRHRSSFLVDELDMLMDKAATTIQATWRGHLTRKQLMTEQAAAATIQAAWKRYISREYHALQRQQEPSSQVYRRRRTSSISSFGGERESWGYPRMDRERAAQVIQAHYRGYMTRQALAECQQAATTIQAHWRGYRTRREMAQAGSHTYHPGRPQRTYYSPPRFPTGTYYGHPSYMPGSSSWVGPYPRKHWRKCLVGDPEEWKSKVPRSPSFLVQQEDPKPSQPKTCPRCGRCTSIRVLVGVGKGPPSESEVEDSECEGYASTSPSRNARRTSYTSRQERPAYSQPRRYGPRFSYQGPSKSYSTAADEQPRRQSREPSVVISQRVAPSTQTSIRLTRERTSTRSLSSTSIQQQQLQQQGVPSQGTSDWLYENYAARRMGEGQRRVFKTRKQMWQVVRAATLIQAFWRGWRVRQMLRLQEEAAIKIQSAYRGYRTRAYLMEVGILSEGDTD</sequence>
<evidence type="ECO:0000256" key="4">
    <source>
        <dbReference type="ARBA" id="ARBA00022860"/>
    </source>
</evidence>
<evidence type="ECO:0000256" key="5">
    <source>
        <dbReference type="SAM" id="MobiDB-lite"/>
    </source>
</evidence>
<feature type="region of interest" description="Disordered" evidence="5">
    <location>
        <begin position="311"/>
        <end position="337"/>
    </location>
</feature>
<feature type="region of interest" description="Disordered" evidence="5">
    <location>
        <begin position="349"/>
        <end position="472"/>
    </location>
</feature>
<feature type="region of interest" description="Disordered" evidence="5">
    <location>
        <begin position="174"/>
        <end position="198"/>
    </location>
</feature>
<dbReference type="GO" id="GO:0051295">
    <property type="term" value="P:establishment of meiotic spindle localization"/>
    <property type="evidence" value="ECO:0007669"/>
    <property type="project" value="TreeGrafter"/>
</dbReference>
<comment type="subcellular location">
    <subcellularLocation>
        <location evidence="1">Cytoplasm</location>
    </subcellularLocation>
</comment>
<feature type="compositionally biased region" description="Low complexity" evidence="5">
    <location>
        <begin position="451"/>
        <end position="467"/>
    </location>
</feature>
<dbReference type="CDD" id="cd23767">
    <property type="entry name" value="IQCD"/>
    <property type="match status" value="5"/>
</dbReference>
<dbReference type="PANTHER" id="PTHR22706:SF1">
    <property type="entry name" value="ASSEMBLY FACTOR FOR SPINDLE MICROTUBULES"/>
    <property type="match status" value="1"/>
</dbReference>
<dbReference type="Proteomes" id="UP001474421">
    <property type="component" value="Unassembled WGS sequence"/>
</dbReference>
<reference evidence="6 7" key="1">
    <citation type="journal article" date="2024" name="Proc. Natl. Acad. Sci. U.S.A.">
        <title>The genetic regulatory architecture and epigenomic basis for age-related changes in rattlesnake venom.</title>
        <authorList>
            <person name="Hogan M.P."/>
            <person name="Holding M.L."/>
            <person name="Nystrom G.S."/>
            <person name="Colston T.J."/>
            <person name="Bartlett D.A."/>
            <person name="Mason A.J."/>
            <person name="Ellsworth S.A."/>
            <person name="Rautsaw R.M."/>
            <person name="Lawrence K.C."/>
            <person name="Strickland J.L."/>
            <person name="He B."/>
            <person name="Fraser P."/>
            <person name="Margres M.J."/>
            <person name="Gilbert D.M."/>
            <person name="Gibbs H.L."/>
            <person name="Parkinson C.L."/>
            <person name="Rokyta D.R."/>
        </authorList>
    </citation>
    <scope>NUCLEOTIDE SEQUENCE [LARGE SCALE GENOMIC DNA]</scope>
    <source>
        <strain evidence="6">DRR0105</strain>
    </source>
</reference>
<dbReference type="SUPFAM" id="SSF52540">
    <property type="entry name" value="P-loop containing nucleoside triphosphate hydrolases"/>
    <property type="match status" value="3"/>
</dbReference>
<evidence type="ECO:0000313" key="7">
    <source>
        <dbReference type="Proteomes" id="UP001474421"/>
    </source>
</evidence>
<feature type="compositionally biased region" description="Polar residues" evidence="5">
    <location>
        <begin position="370"/>
        <end position="385"/>
    </location>
</feature>
<accession>A0AAW1BLL7</accession>
<dbReference type="InterPro" id="IPR027417">
    <property type="entry name" value="P-loop_NTPase"/>
</dbReference>
<keyword evidence="2" id="KW-0963">Cytoplasm</keyword>
<dbReference type="GO" id="GO:0005737">
    <property type="term" value="C:cytoplasm"/>
    <property type="evidence" value="ECO:0007669"/>
    <property type="project" value="UniProtKB-SubCell"/>
</dbReference>
<dbReference type="PANTHER" id="PTHR22706">
    <property type="entry name" value="ASSEMBLY FACTOR FOR SPINDLE MICROTUBULES"/>
    <property type="match status" value="1"/>
</dbReference>
<feature type="compositionally biased region" description="Polar residues" evidence="5">
    <location>
        <begin position="405"/>
        <end position="415"/>
    </location>
</feature>
<gene>
    <name evidence="6" type="ORF">NXF25_007674</name>
</gene>
<dbReference type="FunFam" id="1.20.5.190:FF:000055">
    <property type="entry name" value="Putative microtubule-associated protein futsch"/>
    <property type="match status" value="2"/>
</dbReference>